<dbReference type="RefSeq" id="WP_380056886.1">
    <property type="nucleotide sequence ID" value="NZ_JBHLTC010000047.1"/>
</dbReference>
<accession>A0ABV6QX35</accession>
<reference evidence="2 3" key="1">
    <citation type="submission" date="2024-09" db="EMBL/GenBank/DDBJ databases">
        <authorList>
            <person name="Sun Q."/>
            <person name="Mori K."/>
        </authorList>
    </citation>
    <scope>NUCLEOTIDE SEQUENCE [LARGE SCALE GENOMIC DNA]</scope>
    <source>
        <strain evidence="2 3">CGMCC 1.15906</strain>
    </source>
</reference>
<dbReference type="PROSITE" id="PS51257">
    <property type="entry name" value="PROKAR_LIPOPROTEIN"/>
    <property type="match status" value="1"/>
</dbReference>
<comment type="caution">
    <text evidence="2">The sequence shown here is derived from an EMBL/GenBank/DDBJ whole genome shotgun (WGS) entry which is preliminary data.</text>
</comment>
<name>A0ABV6QX35_9ACTN</name>
<keyword evidence="1" id="KW-0732">Signal</keyword>
<feature type="chain" id="PRO_5046201554" evidence="1">
    <location>
        <begin position="29"/>
        <end position="307"/>
    </location>
</feature>
<proteinExistence type="predicted"/>
<dbReference type="Proteomes" id="UP001589890">
    <property type="component" value="Unassembled WGS sequence"/>
</dbReference>
<gene>
    <name evidence="2" type="ORF">ACFFGN_34410</name>
</gene>
<keyword evidence="3" id="KW-1185">Reference proteome</keyword>
<feature type="signal peptide" evidence="1">
    <location>
        <begin position="1"/>
        <end position="28"/>
    </location>
</feature>
<protein>
    <submittedName>
        <fullName evidence="2">Uncharacterized protein</fullName>
    </submittedName>
</protein>
<evidence type="ECO:0000256" key="1">
    <source>
        <dbReference type="SAM" id="SignalP"/>
    </source>
</evidence>
<evidence type="ECO:0000313" key="2">
    <source>
        <dbReference type="EMBL" id="MFC0629209.1"/>
    </source>
</evidence>
<sequence length="307" mass="32893">MRKRGRYLAGLGLLAVLLTGCGTTPGPAAVAELPPLPAGADQPFDHFRRDALTTIEKADLTFFHDCLADAGYPQEREFSVGPPPVLPALAAAPLTPRTEADARKYGFGEPLPPQPAQVIRKDAAFHTTAQNCERSARAKFGAPDEVGRVRGLYADLGNKLVRERGARTTEIVAGKSAALTGCFAAEGYRLKLGEQFSPRGDLRQFGIQKGTHEKVRAVRVPSGVAPGAPARKYLPTVAEVKFAVAFVRCGTRTGLFAELDRQQPRIQQEIVERYAAEFAALNPAVEQVARDAATALKNRVVKPASAG</sequence>
<organism evidence="2 3">
    <name type="scientific">Kribbella deserti</name>
    <dbReference type="NCBI Taxonomy" id="1926257"/>
    <lineage>
        <taxon>Bacteria</taxon>
        <taxon>Bacillati</taxon>
        <taxon>Actinomycetota</taxon>
        <taxon>Actinomycetes</taxon>
        <taxon>Propionibacteriales</taxon>
        <taxon>Kribbellaceae</taxon>
        <taxon>Kribbella</taxon>
    </lineage>
</organism>
<evidence type="ECO:0000313" key="3">
    <source>
        <dbReference type="Proteomes" id="UP001589890"/>
    </source>
</evidence>
<dbReference type="EMBL" id="JBHLTC010000047">
    <property type="protein sequence ID" value="MFC0629209.1"/>
    <property type="molecule type" value="Genomic_DNA"/>
</dbReference>